<comment type="caution">
    <text evidence="1">The sequence shown here is derived from an EMBL/GenBank/DDBJ whole genome shotgun (WGS) entry which is preliminary data.</text>
</comment>
<evidence type="ECO:0000313" key="2">
    <source>
        <dbReference type="Proteomes" id="UP000276133"/>
    </source>
</evidence>
<keyword evidence="2" id="KW-1185">Reference proteome</keyword>
<dbReference type="Proteomes" id="UP000276133">
    <property type="component" value="Unassembled WGS sequence"/>
</dbReference>
<name>A0A3M7Q616_BRAPC</name>
<protein>
    <submittedName>
        <fullName evidence="1">Uncharacterized protein</fullName>
    </submittedName>
</protein>
<reference evidence="1 2" key="1">
    <citation type="journal article" date="2018" name="Sci. Rep.">
        <title>Genomic signatures of local adaptation to the degree of environmental predictability in rotifers.</title>
        <authorList>
            <person name="Franch-Gras L."/>
            <person name="Hahn C."/>
            <person name="Garcia-Roger E.M."/>
            <person name="Carmona M.J."/>
            <person name="Serra M."/>
            <person name="Gomez A."/>
        </authorList>
    </citation>
    <scope>NUCLEOTIDE SEQUENCE [LARGE SCALE GENOMIC DNA]</scope>
    <source>
        <strain evidence="1">HYR1</strain>
    </source>
</reference>
<dbReference type="EMBL" id="REGN01007254">
    <property type="protein sequence ID" value="RNA06860.1"/>
    <property type="molecule type" value="Genomic_DNA"/>
</dbReference>
<dbReference type="AlphaFoldDB" id="A0A3M7Q616"/>
<accession>A0A3M7Q616</accession>
<sequence length="99" mass="11994">MENIYLGSNIKLYMPSQKASRKFKKDIFFYTRSSFSSGSLIHFFTQFDSLCLSLLLSIEQKSNLLLNSKIERVKIERERERERAWIRRQTRRRESRIKI</sequence>
<gene>
    <name evidence="1" type="ORF">BpHYR1_023503</name>
</gene>
<proteinExistence type="predicted"/>
<evidence type="ECO:0000313" key="1">
    <source>
        <dbReference type="EMBL" id="RNA06860.1"/>
    </source>
</evidence>
<organism evidence="1 2">
    <name type="scientific">Brachionus plicatilis</name>
    <name type="common">Marine rotifer</name>
    <name type="synonym">Brachionus muelleri</name>
    <dbReference type="NCBI Taxonomy" id="10195"/>
    <lineage>
        <taxon>Eukaryota</taxon>
        <taxon>Metazoa</taxon>
        <taxon>Spiralia</taxon>
        <taxon>Gnathifera</taxon>
        <taxon>Rotifera</taxon>
        <taxon>Eurotatoria</taxon>
        <taxon>Monogononta</taxon>
        <taxon>Pseudotrocha</taxon>
        <taxon>Ploima</taxon>
        <taxon>Brachionidae</taxon>
        <taxon>Brachionus</taxon>
    </lineage>
</organism>